<accession>A0A6J5LGJ9</accession>
<dbReference type="EMBL" id="LR796274">
    <property type="protein sequence ID" value="CAB4133255.1"/>
    <property type="molecule type" value="Genomic_DNA"/>
</dbReference>
<name>A0A6J5LGJ9_9CAUD</name>
<protein>
    <submittedName>
        <fullName evidence="1">Uncharacterized protein</fullName>
    </submittedName>
</protein>
<organism evidence="1">
    <name type="scientific">uncultured Caudovirales phage</name>
    <dbReference type="NCBI Taxonomy" id="2100421"/>
    <lineage>
        <taxon>Viruses</taxon>
        <taxon>Duplodnaviria</taxon>
        <taxon>Heunggongvirae</taxon>
        <taxon>Uroviricota</taxon>
        <taxon>Caudoviricetes</taxon>
        <taxon>Peduoviridae</taxon>
        <taxon>Maltschvirus</taxon>
        <taxon>Maltschvirus maltsch</taxon>
    </lineage>
</organism>
<proteinExistence type="predicted"/>
<evidence type="ECO:0000313" key="1">
    <source>
        <dbReference type="EMBL" id="CAB4133255.1"/>
    </source>
</evidence>
<gene>
    <name evidence="1" type="ORF">UFOVP257_100</name>
</gene>
<sequence>MNSSDFSEFDESYFKLMLPENPDQFDILAAKANFGIYRHDLWHGTGHRFAESIVKECIDIINTAVDHREPASTYTDKIKQHFGVK</sequence>
<reference evidence="1" key="1">
    <citation type="submission" date="2020-04" db="EMBL/GenBank/DDBJ databases">
        <authorList>
            <person name="Chiriac C."/>
            <person name="Salcher M."/>
            <person name="Ghai R."/>
            <person name="Kavagutti S V."/>
        </authorList>
    </citation>
    <scope>NUCLEOTIDE SEQUENCE</scope>
</reference>